<organism evidence="1 2">
    <name type="scientific">Alcanivorax jadensis T9</name>
    <dbReference type="NCBI Taxonomy" id="1177181"/>
    <lineage>
        <taxon>Bacteria</taxon>
        <taxon>Pseudomonadati</taxon>
        <taxon>Pseudomonadota</taxon>
        <taxon>Gammaproteobacteria</taxon>
        <taxon>Oceanospirillales</taxon>
        <taxon>Alcanivoracaceae</taxon>
        <taxon>Alcanivorax</taxon>
    </lineage>
</organism>
<dbReference type="InterPro" id="IPR027417">
    <property type="entry name" value="P-loop_NTPase"/>
</dbReference>
<dbReference type="Proteomes" id="UP000029443">
    <property type="component" value="Unassembled WGS sequence"/>
</dbReference>
<accession>A0ABR4WEH3</accession>
<evidence type="ECO:0000313" key="1">
    <source>
        <dbReference type="EMBL" id="KGD61444.1"/>
    </source>
</evidence>
<comment type="caution">
    <text evidence="1">The sequence shown here is derived from an EMBL/GenBank/DDBJ whole genome shotgun (WGS) entry which is preliminary data.</text>
</comment>
<dbReference type="RefSeq" id="WP_052042584.1">
    <property type="nucleotide sequence ID" value="NZ_ARXU01000004.1"/>
</dbReference>
<sequence length="748" mass="84602">MDLSNDQQLAEVLAKIDPMEVNAGWVNNIVNFLDYVRAADLDTRKTHEFQRRLWEDNPVSGIGMGTVDISAALDDPEFCSWMAEESFKLLPESPDARKAFLQNFFNQIVEKLKQYSRRVPWMKIFRALAALYPRYFTTITYRRMAFECHRAWFGKRRKKPGPLACQLDMMAKLDQILGPAEDSTEALAIRMTLPWMVYEAHVQVESAEPEVESANSQGDIELRPLPALQRRKGLNSVRNGLAMLASAVSFVVDGVTREELIDFLRGEFPDYSDASLRTVVSLLKNEFYVVQEEGGVFTPTSRGESYLLDNDPSELVPLLITRTLGVDHLFIRMKNGPVQVSELLDLLQSVNPGWKSQFAPRALLKWMRDFELVEDCRDGNYALTESGRFWANQIDWEPEFLPKESVSEDVLPVDDAAKLDMRGVNQERMIASTIDGLAFSPRLVSQLHVGLWANPRRHFAILAGLSGSGKTLLAQRYGQAVMAQFALPAEDHVLVMAVQPGWYDPSPLFGYINPLQRDHYVRSPLLDFLLKAVNRPDQPFMVILDEMNLSHPEQYFSPVLSAMESGEDLCLHNEGDSFDGVPGQIPFPANVAIIGTVNMDETTHGISDKVLDRAFTLEFWDISLDDYPRWGSFGLDAEELTTVQACLAGLLDALAPERLHFGWRTVEDVLSYLSLARQASGFSFVDSLDDVVYARVLPKLRGTESERLRMAMDETIKILDQHGLERSVNKVKSLKSDLADIGMMRFWR</sequence>
<gene>
    <name evidence="1" type="ORF">T9A_01393</name>
</gene>
<protein>
    <submittedName>
        <fullName evidence="1">Restriction endonuclease-like GTPase</fullName>
    </submittedName>
</protein>
<dbReference type="Gene3D" id="3.40.50.300">
    <property type="entry name" value="P-loop containing nucleotide triphosphate hydrolases"/>
    <property type="match status" value="1"/>
</dbReference>
<proteinExistence type="predicted"/>
<reference evidence="1 2" key="1">
    <citation type="submission" date="2012-09" db="EMBL/GenBank/DDBJ databases">
        <title>Genome Sequence of alkane-degrading Bacterium Alcanivorax jadensis T9.</title>
        <authorList>
            <person name="Lai Q."/>
            <person name="Shao Z."/>
        </authorList>
    </citation>
    <scope>NUCLEOTIDE SEQUENCE [LARGE SCALE GENOMIC DNA]</scope>
    <source>
        <strain evidence="1 2">T9</strain>
    </source>
</reference>
<dbReference type="EMBL" id="ARXU01000004">
    <property type="protein sequence ID" value="KGD61444.1"/>
    <property type="molecule type" value="Genomic_DNA"/>
</dbReference>
<keyword evidence="2" id="KW-1185">Reference proteome</keyword>
<evidence type="ECO:0000313" key="2">
    <source>
        <dbReference type="Proteomes" id="UP000029443"/>
    </source>
</evidence>
<dbReference type="SUPFAM" id="SSF52540">
    <property type="entry name" value="P-loop containing nucleoside triphosphate hydrolases"/>
    <property type="match status" value="1"/>
</dbReference>
<name>A0ABR4WEH3_9GAMM</name>